<feature type="compositionally biased region" description="Low complexity" evidence="1">
    <location>
        <begin position="194"/>
        <end position="218"/>
    </location>
</feature>
<feature type="region of interest" description="Disordered" evidence="1">
    <location>
        <begin position="1"/>
        <end position="39"/>
    </location>
</feature>
<protein>
    <submittedName>
        <fullName evidence="3">Unannotated protein</fullName>
    </submittedName>
</protein>
<feature type="region of interest" description="Disordered" evidence="1">
    <location>
        <begin position="149"/>
        <end position="218"/>
    </location>
</feature>
<sequence>MTPPPTAASATAGRISSPRPLRRGRSLPRPSRPTRQSIGRAGVASGGLIARLFVGRRLIGVLAVALIGLVFVQVSLLKLNTQISADAERSQTLTRENAEQRSLLAQLDGAQRVTGAAGNLGLVMPAPDAVCYLKAGNTKACEVSGAAAEPLSDGLTDPNALPLDPAATETDSTTVAGDPNAEPTDQGVAQVDQTTPTAEVPTPVPAADSGGLAAGAAN</sequence>
<evidence type="ECO:0000256" key="2">
    <source>
        <dbReference type="SAM" id="Phobius"/>
    </source>
</evidence>
<keyword evidence="2" id="KW-0812">Transmembrane</keyword>
<keyword evidence="2" id="KW-0472">Membrane</keyword>
<dbReference type="AlphaFoldDB" id="A0A6J5Z4C1"/>
<feature type="transmembrane region" description="Helical" evidence="2">
    <location>
        <begin position="58"/>
        <end position="77"/>
    </location>
</feature>
<evidence type="ECO:0000256" key="1">
    <source>
        <dbReference type="SAM" id="MobiDB-lite"/>
    </source>
</evidence>
<evidence type="ECO:0000313" key="3">
    <source>
        <dbReference type="EMBL" id="CAB4337304.1"/>
    </source>
</evidence>
<keyword evidence="2" id="KW-1133">Transmembrane helix</keyword>
<gene>
    <name evidence="3" type="ORF">UFOPK3522_00286</name>
</gene>
<reference evidence="3" key="1">
    <citation type="submission" date="2020-05" db="EMBL/GenBank/DDBJ databases">
        <authorList>
            <person name="Chiriac C."/>
            <person name="Salcher M."/>
            <person name="Ghai R."/>
            <person name="Kavagutti S V."/>
        </authorList>
    </citation>
    <scope>NUCLEOTIDE SEQUENCE</scope>
</reference>
<accession>A0A6J5Z4C1</accession>
<dbReference type="EMBL" id="CAESAO010000013">
    <property type="protein sequence ID" value="CAB4337304.1"/>
    <property type="molecule type" value="Genomic_DNA"/>
</dbReference>
<feature type="compositionally biased region" description="Low complexity" evidence="1">
    <location>
        <begin position="7"/>
        <end position="19"/>
    </location>
</feature>
<organism evidence="3">
    <name type="scientific">freshwater metagenome</name>
    <dbReference type="NCBI Taxonomy" id="449393"/>
    <lineage>
        <taxon>unclassified sequences</taxon>
        <taxon>metagenomes</taxon>
        <taxon>ecological metagenomes</taxon>
    </lineage>
</organism>
<proteinExistence type="predicted"/>
<feature type="compositionally biased region" description="Low complexity" evidence="1">
    <location>
        <begin position="27"/>
        <end position="37"/>
    </location>
</feature>
<name>A0A6J5Z4C1_9ZZZZ</name>